<dbReference type="InterPro" id="IPR011989">
    <property type="entry name" value="ARM-like"/>
</dbReference>
<dbReference type="GO" id="GO:0000793">
    <property type="term" value="C:condensed chromosome"/>
    <property type="evidence" value="ECO:0007669"/>
    <property type="project" value="TreeGrafter"/>
</dbReference>
<evidence type="ECO:0000313" key="10">
    <source>
        <dbReference type="EMBL" id="KAF5386531.1"/>
    </source>
</evidence>
<dbReference type="AlphaFoldDB" id="A0A8H5HNV4"/>
<dbReference type="Pfam" id="PF12719">
    <property type="entry name" value="Cnd3"/>
    <property type="match status" value="1"/>
</dbReference>
<keyword evidence="4" id="KW-0132">Cell division</keyword>
<dbReference type="GO" id="GO:0007076">
    <property type="term" value="P:mitotic chromosome condensation"/>
    <property type="evidence" value="ECO:0007669"/>
    <property type="project" value="InterPro"/>
</dbReference>
<evidence type="ECO:0000256" key="1">
    <source>
        <dbReference type="ARBA" id="ARBA00004286"/>
    </source>
</evidence>
<evidence type="ECO:0000256" key="8">
    <source>
        <dbReference type="SAM" id="MobiDB-lite"/>
    </source>
</evidence>
<dbReference type="EMBL" id="JAACJN010000035">
    <property type="protein sequence ID" value="KAF5386531.1"/>
    <property type="molecule type" value="Genomic_DNA"/>
</dbReference>
<name>A0A8H5HNV4_9AGAR</name>
<feature type="compositionally biased region" description="Polar residues" evidence="8">
    <location>
        <begin position="572"/>
        <end position="589"/>
    </location>
</feature>
<accession>A0A8H5HNV4</accession>
<keyword evidence="6" id="KW-0226">DNA condensation</keyword>
<dbReference type="InterPro" id="IPR027165">
    <property type="entry name" value="CND3"/>
</dbReference>
<evidence type="ECO:0000256" key="4">
    <source>
        <dbReference type="ARBA" id="ARBA00022618"/>
    </source>
</evidence>
<feature type="domain" description="Nuclear condensin complex subunit 3 C-terminal" evidence="9">
    <location>
        <begin position="611"/>
        <end position="877"/>
    </location>
</feature>
<dbReference type="PANTHER" id="PTHR14418:SF5">
    <property type="entry name" value="CONDENSIN COMPLEX SUBUNIT 3"/>
    <property type="match status" value="1"/>
</dbReference>
<dbReference type="GO" id="GO:0051301">
    <property type="term" value="P:cell division"/>
    <property type="evidence" value="ECO:0007669"/>
    <property type="project" value="UniProtKB-KW"/>
</dbReference>
<organism evidence="10 11">
    <name type="scientific">Collybiopsis confluens</name>
    <dbReference type="NCBI Taxonomy" id="2823264"/>
    <lineage>
        <taxon>Eukaryota</taxon>
        <taxon>Fungi</taxon>
        <taxon>Dikarya</taxon>
        <taxon>Basidiomycota</taxon>
        <taxon>Agaricomycotina</taxon>
        <taxon>Agaricomycetes</taxon>
        <taxon>Agaricomycetidae</taxon>
        <taxon>Agaricales</taxon>
        <taxon>Marasmiineae</taxon>
        <taxon>Omphalotaceae</taxon>
        <taxon>Collybiopsis</taxon>
    </lineage>
</organism>
<dbReference type="PANTHER" id="PTHR14418">
    <property type="entry name" value="CONDENSIN COMPLEX SUBUNIT 3-RELATED"/>
    <property type="match status" value="1"/>
</dbReference>
<dbReference type="InterPro" id="IPR016024">
    <property type="entry name" value="ARM-type_fold"/>
</dbReference>
<reference evidence="10 11" key="1">
    <citation type="journal article" date="2020" name="ISME J.">
        <title>Uncovering the hidden diversity of litter-decomposition mechanisms in mushroom-forming fungi.</title>
        <authorList>
            <person name="Floudas D."/>
            <person name="Bentzer J."/>
            <person name="Ahren D."/>
            <person name="Johansson T."/>
            <person name="Persson P."/>
            <person name="Tunlid A."/>
        </authorList>
    </citation>
    <scope>NUCLEOTIDE SEQUENCE [LARGE SCALE GENOMIC DNA]</scope>
    <source>
        <strain evidence="10 11">CBS 406.79</strain>
    </source>
</reference>
<feature type="region of interest" description="Disordered" evidence="8">
    <location>
        <begin position="945"/>
        <end position="1084"/>
    </location>
</feature>
<comment type="similarity">
    <text evidence="2">Belongs to the CND3 (condensin subunit 3) family.</text>
</comment>
<dbReference type="Gene3D" id="1.25.10.10">
    <property type="entry name" value="Leucine-rich Repeat Variant"/>
    <property type="match status" value="1"/>
</dbReference>
<dbReference type="OrthoDB" id="27187at2759"/>
<protein>
    <recommendedName>
        <fullName evidence="9">Nuclear condensin complex subunit 3 C-terminal domain-containing protein</fullName>
    </recommendedName>
</protein>
<evidence type="ECO:0000313" key="11">
    <source>
        <dbReference type="Proteomes" id="UP000518752"/>
    </source>
</evidence>
<keyword evidence="11" id="KW-1185">Reference proteome</keyword>
<dbReference type="SUPFAM" id="SSF48371">
    <property type="entry name" value="ARM repeat"/>
    <property type="match status" value="1"/>
</dbReference>
<feature type="compositionally biased region" description="Acidic residues" evidence="8">
    <location>
        <begin position="976"/>
        <end position="992"/>
    </location>
</feature>
<feature type="region of interest" description="Disordered" evidence="8">
    <location>
        <begin position="570"/>
        <end position="589"/>
    </location>
</feature>
<evidence type="ECO:0000256" key="6">
    <source>
        <dbReference type="ARBA" id="ARBA00023067"/>
    </source>
</evidence>
<gene>
    <name evidence="10" type="ORF">D9757_005916</name>
</gene>
<evidence type="ECO:0000256" key="2">
    <source>
        <dbReference type="ARBA" id="ARBA00006533"/>
    </source>
</evidence>
<keyword evidence="5" id="KW-0498">Mitosis</keyword>
<keyword evidence="7" id="KW-0131">Cell cycle</keyword>
<dbReference type="InterPro" id="IPR025977">
    <property type="entry name" value="Cnd3_C"/>
</dbReference>
<comment type="subcellular location">
    <subcellularLocation>
        <location evidence="1">Chromosome</location>
    </subcellularLocation>
</comment>
<dbReference type="Proteomes" id="UP000518752">
    <property type="component" value="Unassembled WGS sequence"/>
</dbReference>
<evidence type="ECO:0000256" key="5">
    <source>
        <dbReference type="ARBA" id="ARBA00022776"/>
    </source>
</evidence>
<evidence type="ECO:0000256" key="7">
    <source>
        <dbReference type="ARBA" id="ARBA00023306"/>
    </source>
</evidence>
<evidence type="ECO:0000259" key="9">
    <source>
        <dbReference type="Pfam" id="PF12719"/>
    </source>
</evidence>
<sequence length="1084" mass="122883">MPGETTTRKRATAETNAKDLFPKVSAIFEQVQNTTANHQKNIVALHRIYIDTAQLRGRTKDGATILTGEKQFEQIVYGLLLRLLETKKGGSGDRVVKFFAAFVRTLNEKALEDPVHEDDIDEFNVAYTPAARFTERVVCKLLINGFSAKEKVARYRAVHLCSELVFSLGEIDDKVYYDLRNKLLERINDKETSIRSQAAIALCKFYGIDEPTELKERKLDSLSELLFESLAYDPQPEVRRAILCNLPINRTPITHILQRTRDVDDNVRKMVYAVLARDLSTQGEDEAGLTMGFTHPRALKIEERELIVRNGLGDREDVVRSAAANLIEKWVETANLDEPKPKEENQEANVKQELVLALLKMFDLNTDKIAAEALTSVFQSNSRYADALTFGDTYWSSLTPETTFLARVSTQFYQSKIKTVPEAKRQEFEDRLEAILPTVTSLAFRLLTNFNDLVDAIQQHEKERHHMGDEERTLKQDELDNKQFVVSELLKIAVLLDYADEIGRKKMLSLIRDILIHDYLPQDLIAPCMEILSILADSERDLIRVVAIEIVQALRDPGDDEDEVPAVIDPDSSFNENETPTPEASKTVGTIKSREEMTEVERLYADRIDKRCLCICESMLERINSTLEKNSSLDGIWSDVIKPAVLRKDGDFREQGLRCFGLISLISKNIAPGALGFLKQTIGQPSSDEVNIIVMEAVFDILTLDVWVGEFKKLLENGESSSKDLRAVLCMGLAKLALAGVLVDEKIMELLLKDYFSPKNANNQKLKQCLSFFFRMYCASSVGNQQMMFMSVYVDLCKIREEMDDDEDMASLVQIANMMLDWTHPDALYTKDWEAEGDTRVHFDIVKDIMKELLNKNSSLLKDHKKVLCQQLSKLYLPDDVDEDEVRYLNLMMDKIPSCRPLGDMVSRNAFTKFQTVYVKKYEKQLEGLTAEEYFSHEKHQAEAEFLNTDDERPSNPKKSTRGRKGKAKRPRLSTSDDDDEDEDGNVVEGDGETERSSVAASSRRSSVAVSAPTRTMPKRKATRKPALEIITISSDSDENDDDATPRDTRPRPTLTNVKQEATVQDLGDSEEEEEVSVLLAEDA</sequence>
<feature type="compositionally biased region" description="Acidic residues" evidence="8">
    <location>
        <begin position="1068"/>
        <end position="1084"/>
    </location>
</feature>
<comment type="caution">
    <text evidence="10">The sequence shown here is derived from an EMBL/GenBank/DDBJ whole genome shotgun (WGS) entry which is preliminary data.</text>
</comment>
<feature type="compositionally biased region" description="Basic residues" evidence="8">
    <location>
        <begin position="959"/>
        <end position="972"/>
    </location>
</feature>
<feature type="compositionally biased region" description="Low complexity" evidence="8">
    <location>
        <begin position="997"/>
        <end position="1012"/>
    </location>
</feature>
<dbReference type="GO" id="GO:0000796">
    <property type="term" value="C:condensin complex"/>
    <property type="evidence" value="ECO:0007669"/>
    <property type="project" value="InterPro"/>
</dbReference>
<proteinExistence type="inferred from homology"/>
<keyword evidence="3" id="KW-0158">Chromosome</keyword>
<evidence type="ECO:0000256" key="3">
    <source>
        <dbReference type="ARBA" id="ARBA00022454"/>
    </source>
</evidence>